<dbReference type="KEGG" id="psco:LY89DRAFT_681805"/>
<dbReference type="AlphaFoldDB" id="A0A194XN96"/>
<proteinExistence type="predicted"/>
<dbReference type="Proteomes" id="UP000070700">
    <property type="component" value="Unassembled WGS sequence"/>
</dbReference>
<evidence type="ECO:0000313" key="2">
    <source>
        <dbReference type="Proteomes" id="UP000070700"/>
    </source>
</evidence>
<organism evidence="1 2">
    <name type="scientific">Mollisia scopiformis</name>
    <name type="common">Conifer needle endophyte fungus</name>
    <name type="synonym">Phialocephala scopiformis</name>
    <dbReference type="NCBI Taxonomy" id="149040"/>
    <lineage>
        <taxon>Eukaryota</taxon>
        <taxon>Fungi</taxon>
        <taxon>Dikarya</taxon>
        <taxon>Ascomycota</taxon>
        <taxon>Pezizomycotina</taxon>
        <taxon>Leotiomycetes</taxon>
        <taxon>Helotiales</taxon>
        <taxon>Mollisiaceae</taxon>
        <taxon>Mollisia</taxon>
    </lineage>
</organism>
<gene>
    <name evidence="1" type="ORF">LY89DRAFT_681805</name>
</gene>
<dbReference type="RefSeq" id="XP_018075572.1">
    <property type="nucleotide sequence ID" value="XM_018214373.1"/>
</dbReference>
<dbReference type="EMBL" id="KQ947408">
    <property type="protein sequence ID" value="KUJ21217.1"/>
    <property type="molecule type" value="Genomic_DNA"/>
</dbReference>
<dbReference type="GeneID" id="28824099"/>
<dbReference type="OrthoDB" id="5424209at2759"/>
<accession>A0A194XN96</accession>
<sequence>MRSLYGMRGLEVCASSHPSNPSCLCKSPSTYTPHKNTFAIGATDLEHKFAAIFEDELYDNIGLNVLRLGFDVERLENPITIHIVVADEALSEDAACNIISMILKVMMVVGLDSSEKDSIYVNVCRASRSDIDSCSVLNRNLDVYNSPTRLLYSLIGPIDINSVGTLSGYI</sequence>
<reference evidence="1 2" key="1">
    <citation type="submission" date="2015-10" db="EMBL/GenBank/DDBJ databases">
        <title>Full genome of DAOMC 229536 Phialocephala scopiformis, a fungal endophyte of spruce producing the potent anti-insectan compound rugulosin.</title>
        <authorList>
            <consortium name="DOE Joint Genome Institute"/>
            <person name="Walker A.K."/>
            <person name="Frasz S.L."/>
            <person name="Seifert K.A."/>
            <person name="Miller J.D."/>
            <person name="Mondo S.J."/>
            <person name="Labutti K."/>
            <person name="Lipzen A."/>
            <person name="Dockter R."/>
            <person name="Kennedy M."/>
            <person name="Grigoriev I.V."/>
            <person name="Spatafora J.W."/>
        </authorList>
    </citation>
    <scope>NUCLEOTIDE SEQUENCE [LARGE SCALE GENOMIC DNA]</scope>
    <source>
        <strain evidence="1 2">CBS 120377</strain>
    </source>
</reference>
<protein>
    <submittedName>
        <fullName evidence="1">Uncharacterized protein</fullName>
    </submittedName>
</protein>
<keyword evidence="2" id="KW-1185">Reference proteome</keyword>
<dbReference type="InParanoid" id="A0A194XN96"/>
<name>A0A194XN96_MOLSC</name>
<evidence type="ECO:0000313" key="1">
    <source>
        <dbReference type="EMBL" id="KUJ21217.1"/>
    </source>
</evidence>